<dbReference type="InterPro" id="IPR000504">
    <property type="entry name" value="RRM_dom"/>
</dbReference>
<evidence type="ECO:0000256" key="1">
    <source>
        <dbReference type="ARBA" id="ARBA00022884"/>
    </source>
</evidence>
<dbReference type="PANTHER" id="PTHR48025">
    <property type="entry name" value="OS02G0815200 PROTEIN"/>
    <property type="match status" value="1"/>
</dbReference>
<dbReference type="SMART" id="SM00360">
    <property type="entry name" value="RRM"/>
    <property type="match status" value="1"/>
</dbReference>
<organism evidence="4 5">
    <name type="scientific">Candidatus Scalindua japonica</name>
    <dbReference type="NCBI Taxonomy" id="1284222"/>
    <lineage>
        <taxon>Bacteria</taxon>
        <taxon>Pseudomonadati</taxon>
        <taxon>Planctomycetota</taxon>
        <taxon>Candidatus Brocadiia</taxon>
        <taxon>Candidatus Brocadiales</taxon>
        <taxon>Candidatus Scalinduaceae</taxon>
        <taxon>Candidatus Scalindua</taxon>
    </lineage>
</organism>
<dbReference type="SUPFAM" id="SSF54928">
    <property type="entry name" value="RNA-binding domain, RBD"/>
    <property type="match status" value="1"/>
</dbReference>
<dbReference type="CDD" id="cd00590">
    <property type="entry name" value="RRM_SF"/>
    <property type="match status" value="1"/>
</dbReference>
<feature type="compositionally biased region" description="Gly residues" evidence="2">
    <location>
        <begin position="96"/>
        <end position="115"/>
    </location>
</feature>
<dbReference type="RefSeq" id="WP_096894365.1">
    <property type="nucleotide sequence ID" value="NZ_BAOS01000017.1"/>
</dbReference>
<dbReference type="GO" id="GO:0003723">
    <property type="term" value="F:RNA binding"/>
    <property type="evidence" value="ECO:0007669"/>
    <property type="project" value="UniProtKB-KW"/>
</dbReference>
<dbReference type="Gene3D" id="3.30.70.330">
    <property type="match status" value="1"/>
</dbReference>
<evidence type="ECO:0000313" key="4">
    <source>
        <dbReference type="EMBL" id="GAX60969.1"/>
    </source>
</evidence>
<comment type="caution">
    <text evidence="4">The sequence shown here is derived from an EMBL/GenBank/DDBJ whole genome shotgun (WGS) entry which is preliminary data.</text>
</comment>
<proteinExistence type="predicted"/>
<reference evidence="5" key="1">
    <citation type="journal article" date="2017" name="Environ. Microbiol. Rep.">
        <title>Genetic Diversity of Marine Anaerobic Ammonium-Oxidizing Bacteria as Revealed by Genomic and Proteomic Analyses of 'Candidatus Scalindua japonica'.</title>
        <authorList>
            <person name="Oshiki M."/>
            <person name="Mizuto K."/>
            <person name="Kimura Z."/>
            <person name="Kindaichi T."/>
            <person name="Satoh H."/>
            <person name="Okabe S."/>
        </authorList>
    </citation>
    <scope>NUCLEOTIDE SEQUENCE [LARGE SCALE GENOMIC DNA]</scope>
    <source>
        <strain evidence="5">husup-a2</strain>
    </source>
</reference>
<feature type="region of interest" description="Disordered" evidence="2">
    <location>
        <begin position="77"/>
        <end position="138"/>
    </location>
</feature>
<sequence>MKIHVGNLSSEITEDDIRQAFEKTGKVDSVTITKNKYNGKLKVFAYVVMDSNEEGKSAIDSLNNQEIKGKILKVSEALTTDTEGPGGKVEGSTKAGFGGGKRGSGAKGEFGGGKGYNSSKGGFGGKKDFSGGRGGRGR</sequence>
<dbReference type="InterPro" id="IPR035979">
    <property type="entry name" value="RBD_domain_sf"/>
</dbReference>
<feature type="domain" description="RRM" evidence="3">
    <location>
        <begin position="1"/>
        <end position="79"/>
    </location>
</feature>
<gene>
    <name evidence="4" type="ORF">SCALIN_C17_0002</name>
</gene>
<dbReference type="InterPro" id="IPR012677">
    <property type="entry name" value="Nucleotide-bd_a/b_plait_sf"/>
</dbReference>
<dbReference type="EMBL" id="BAOS01000017">
    <property type="protein sequence ID" value="GAX60969.1"/>
    <property type="molecule type" value="Genomic_DNA"/>
</dbReference>
<evidence type="ECO:0000313" key="5">
    <source>
        <dbReference type="Proteomes" id="UP000218542"/>
    </source>
</evidence>
<evidence type="ECO:0000259" key="3">
    <source>
        <dbReference type="PROSITE" id="PS50102"/>
    </source>
</evidence>
<protein>
    <submittedName>
        <fullName evidence="4">Glycine-rich RNA-binding protein 8</fullName>
    </submittedName>
</protein>
<dbReference type="PROSITE" id="PS50102">
    <property type="entry name" value="RRM"/>
    <property type="match status" value="1"/>
</dbReference>
<evidence type="ECO:0000256" key="2">
    <source>
        <dbReference type="SAM" id="MobiDB-lite"/>
    </source>
</evidence>
<keyword evidence="5" id="KW-1185">Reference proteome</keyword>
<dbReference type="PANTHER" id="PTHR48025:SF1">
    <property type="entry name" value="RRM DOMAIN-CONTAINING PROTEIN"/>
    <property type="match status" value="1"/>
</dbReference>
<keyword evidence="1" id="KW-0694">RNA-binding</keyword>
<dbReference type="AlphaFoldDB" id="A0A286TYI8"/>
<dbReference type="InterPro" id="IPR050502">
    <property type="entry name" value="Euk_RNA-bind_prot"/>
</dbReference>
<dbReference type="Proteomes" id="UP000218542">
    <property type="component" value="Unassembled WGS sequence"/>
</dbReference>
<dbReference type="OrthoDB" id="9798855at2"/>
<dbReference type="Pfam" id="PF00076">
    <property type="entry name" value="RRM_1"/>
    <property type="match status" value="1"/>
</dbReference>
<accession>A0A286TYI8</accession>
<name>A0A286TYI8_9BACT</name>